<dbReference type="AlphaFoldDB" id="A0A4V5MYS7"/>
<proteinExistence type="predicted"/>
<dbReference type="EMBL" id="SUMC01000098">
    <property type="protein sequence ID" value="TJZ99708.1"/>
    <property type="molecule type" value="Genomic_DNA"/>
</dbReference>
<dbReference type="RefSeq" id="WP_136729795.1">
    <property type="nucleotide sequence ID" value="NZ_SUMC01000098.1"/>
</dbReference>
<keyword evidence="2" id="KW-1185">Reference proteome</keyword>
<gene>
    <name evidence="1" type="ORF">FCI23_44785</name>
</gene>
<name>A0A4V5MYS7_9ACTN</name>
<reference evidence="1 2" key="1">
    <citation type="submission" date="2019-04" db="EMBL/GenBank/DDBJ databases">
        <title>Streptomyces oryziradicis sp. nov., a novel actinomycete isolated from rhizosphere soil of rice (Oryza sativa L.).</title>
        <authorList>
            <person name="Li C."/>
        </authorList>
    </citation>
    <scope>NUCLEOTIDE SEQUENCE [LARGE SCALE GENOMIC DNA]</scope>
    <source>
        <strain evidence="1 2">NEAU-C40</strain>
    </source>
</reference>
<accession>A0A4V5MYS7</accession>
<dbReference type="Proteomes" id="UP000305778">
    <property type="component" value="Unassembled WGS sequence"/>
</dbReference>
<organism evidence="1 2">
    <name type="scientific">Actinacidiphila oryziradicis</name>
    <dbReference type="NCBI Taxonomy" id="2571141"/>
    <lineage>
        <taxon>Bacteria</taxon>
        <taxon>Bacillati</taxon>
        <taxon>Actinomycetota</taxon>
        <taxon>Actinomycetes</taxon>
        <taxon>Kitasatosporales</taxon>
        <taxon>Streptomycetaceae</taxon>
        <taxon>Actinacidiphila</taxon>
    </lineage>
</organism>
<evidence type="ECO:0000313" key="2">
    <source>
        <dbReference type="Proteomes" id="UP000305778"/>
    </source>
</evidence>
<protein>
    <submittedName>
        <fullName evidence="1">Uncharacterized protein</fullName>
    </submittedName>
</protein>
<sequence length="347" mass="38695">MEVEIRLPNEVVDDDLKIADVIAIDQFYEWELVPHPAEIAYWPEDGLALAAVISRRLAKLKSHAAIVLRTGELAKLAGSLPKSARIPLLSAQSNLDWIIEKGDENASAKIHQLAAAVASLRPLADDSSRWNEGSAWLNLPTNVAWGDTALAEVQVCRPPEHVVARYTDGTSWLRWFAHRILPFPSFLISDLKAATLLGISLPQFLSVVSDSASELGARIRECGYSGHLSGLVERRWWRAGLEAFVDRCLLESPDHLEVNEALEDSYHRLHGSRVSMLPYERPVVTFNADYEEDGVAEARECVRLAPDFWPVFADEPWALLEEVHEDEELAAMVSRGDRARVHSADVI</sequence>
<comment type="caution">
    <text evidence="1">The sequence shown here is derived from an EMBL/GenBank/DDBJ whole genome shotgun (WGS) entry which is preliminary data.</text>
</comment>
<dbReference type="OrthoDB" id="5174158at2"/>
<evidence type="ECO:0000313" key="1">
    <source>
        <dbReference type="EMBL" id="TJZ99708.1"/>
    </source>
</evidence>